<sequence>MFTRKLFTLTAVAGLSLSLAACGDDSGNSDATATETTVVTSDDATTEETTTAEETTDSGVATETQTAVSDADATADRDIVFDAIDLVMAEHADGIIIDIDREDDTEAYEIDVVVGEEVLELDVDTAAGEVRESDRDNDDAEDVRRAQEATVTISDAITQALEAHPDGVVDEASLEDEDGRLEWQIDLDDVERNDLTEFTVLAN</sequence>
<dbReference type="Pfam" id="PF03413">
    <property type="entry name" value="PepSY"/>
    <property type="match status" value="1"/>
</dbReference>
<evidence type="ECO:0000313" key="5">
    <source>
        <dbReference type="Proteomes" id="UP000650224"/>
    </source>
</evidence>
<dbReference type="RefSeq" id="WP_191733068.1">
    <property type="nucleotide sequence ID" value="NZ_JACSPR010000003.1"/>
</dbReference>
<feature type="compositionally biased region" description="Acidic residues" evidence="1">
    <location>
        <begin position="44"/>
        <end position="56"/>
    </location>
</feature>
<dbReference type="Proteomes" id="UP000650224">
    <property type="component" value="Unassembled WGS sequence"/>
</dbReference>
<feature type="chain" id="PRO_5034730845" evidence="2">
    <location>
        <begin position="21"/>
        <end position="203"/>
    </location>
</feature>
<evidence type="ECO:0000259" key="3">
    <source>
        <dbReference type="Pfam" id="PF03413"/>
    </source>
</evidence>
<name>A0A8I0HIS0_9CORY</name>
<dbReference type="Gene3D" id="3.10.450.40">
    <property type="match status" value="2"/>
</dbReference>
<keyword evidence="2" id="KW-0732">Signal</keyword>
<protein>
    <submittedName>
        <fullName evidence="4">PepSY domain-containing protein</fullName>
    </submittedName>
</protein>
<evidence type="ECO:0000313" key="4">
    <source>
        <dbReference type="EMBL" id="MBD8029845.1"/>
    </source>
</evidence>
<dbReference type="PROSITE" id="PS51257">
    <property type="entry name" value="PROKAR_LIPOPROTEIN"/>
    <property type="match status" value="1"/>
</dbReference>
<feature type="signal peptide" evidence="2">
    <location>
        <begin position="1"/>
        <end position="20"/>
    </location>
</feature>
<keyword evidence="5" id="KW-1185">Reference proteome</keyword>
<feature type="region of interest" description="Disordered" evidence="1">
    <location>
        <begin position="24"/>
        <end position="71"/>
    </location>
</feature>
<dbReference type="InterPro" id="IPR025711">
    <property type="entry name" value="PepSY"/>
</dbReference>
<feature type="compositionally biased region" description="Polar residues" evidence="1">
    <location>
        <begin position="59"/>
        <end position="68"/>
    </location>
</feature>
<feature type="domain" description="PepSY" evidence="3">
    <location>
        <begin position="151"/>
        <end position="200"/>
    </location>
</feature>
<dbReference type="EMBL" id="JACSPR010000003">
    <property type="protein sequence ID" value="MBD8029845.1"/>
    <property type="molecule type" value="Genomic_DNA"/>
</dbReference>
<comment type="caution">
    <text evidence="4">The sequence shown here is derived from an EMBL/GenBank/DDBJ whole genome shotgun (WGS) entry which is preliminary data.</text>
</comment>
<proteinExistence type="predicted"/>
<evidence type="ECO:0000256" key="2">
    <source>
        <dbReference type="SAM" id="SignalP"/>
    </source>
</evidence>
<feature type="compositionally biased region" description="Low complexity" evidence="1">
    <location>
        <begin position="29"/>
        <end position="43"/>
    </location>
</feature>
<accession>A0A8I0HIS0</accession>
<reference evidence="4 5" key="1">
    <citation type="submission" date="2020-08" db="EMBL/GenBank/DDBJ databases">
        <title>A Genomic Blueprint of the Chicken Gut Microbiome.</title>
        <authorList>
            <person name="Gilroy R."/>
            <person name="Ravi A."/>
            <person name="Getino M."/>
            <person name="Pursley I."/>
            <person name="Horton D.L."/>
            <person name="Alikhan N.-F."/>
            <person name="Baker D."/>
            <person name="Gharbi K."/>
            <person name="Hall N."/>
            <person name="Watson M."/>
            <person name="Adriaenssens E.M."/>
            <person name="Foster-Nyarko E."/>
            <person name="Jarju S."/>
            <person name="Secka A."/>
            <person name="Antonio M."/>
            <person name="Oren A."/>
            <person name="Chaudhuri R."/>
            <person name="La Ragione R.M."/>
            <person name="Hildebrand F."/>
            <person name="Pallen M.J."/>
        </authorList>
    </citation>
    <scope>NUCLEOTIDE SEQUENCE [LARGE SCALE GENOMIC DNA]</scope>
    <source>
        <strain evidence="4 5">Sa1YVA5</strain>
    </source>
</reference>
<dbReference type="AlphaFoldDB" id="A0A8I0HIS0"/>
<organism evidence="4 5">
    <name type="scientific">Corynebacterium gallinarum</name>
    <dbReference type="NCBI Taxonomy" id="2762214"/>
    <lineage>
        <taxon>Bacteria</taxon>
        <taxon>Bacillati</taxon>
        <taxon>Actinomycetota</taxon>
        <taxon>Actinomycetes</taxon>
        <taxon>Mycobacteriales</taxon>
        <taxon>Corynebacteriaceae</taxon>
        <taxon>Corynebacterium</taxon>
    </lineage>
</organism>
<gene>
    <name evidence="4" type="ORF">H9627_05810</name>
</gene>
<evidence type="ECO:0000256" key="1">
    <source>
        <dbReference type="SAM" id="MobiDB-lite"/>
    </source>
</evidence>